<organism evidence="1 2">
    <name type="scientific">Cymbomonas tetramitiformis</name>
    <dbReference type="NCBI Taxonomy" id="36881"/>
    <lineage>
        <taxon>Eukaryota</taxon>
        <taxon>Viridiplantae</taxon>
        <taxon>Chlorophyta</taxon>
        <taxon>Pyramimonadophyceae</taxon>
        <taxon>Pyramimonadales</taxon>
        <taxon>Pyramimonadaceae</taxon>
        <taxon>Cymbomonas</taxon>
    </lineage>
</organism>
<proteinExistence type="predicted"/>
<name>A0AAE0G6M3_9CHLO</name>
<dbReference type="EMBL" id="LGRX02009059">
    <property type="protein sequence ID" value="KAK3272280.1"/>
    <property type="molecule type" value="Genomic_DNA"/>
</dbReference>
<gene>
    <name evidence="1" type="ORF">CYMTET_19414</name>
</gene>
<accession>A0AAE0G6M3</accession>
<sequence length="315" mass="35283">MKGENYVREGFEHKVDALHNKELKHRRVVPILETCAGATHGVGVVDKDHSNFEKDILEFLGLDDAWDKCEGPRQDEVFLGVRPCINGDGEGTVSPSLPPAKCERLRQTALKLTTEGWDRWLKISEGAKSDFRFVADSLALYNGQQVVLSKRVVKPSHFSVDAPTGMGMGSFLNGNYFAVSWLELMAMPQEVFYPFRDRASSQINYLELFSVFWALALWGEGLRGLTVVLIMDNTPTKGMLEKWKYSDDLKLFAEDFSRLDKRFGPFSVDASCDALGANKQALVCWTVRQDSTTMERLAIPKLVSDSMAVAVDARC</sequence>
<evidence type="ECO:0000313" key="1">
    <source>
        <dbReference type="EMBL" id="KAK3272280.1"/>
    </source>
</evidence>
<dbReference type="Proteomes" id="UP001190700">
    <property type="component" value="Unassembled WGS sequence"/>
</dbReference>
<reference evidence="1 2" key="1">
    <citation type="journal article" date="2015" name="Genome Biol. Evol.">
        <title>Comparative Genomics of a Bacterivorous Green Alga Reveals Evolutionary Causalities and Consequences of Phago-Mixotrophic Mode of Nutrition.</title>
        <authorList>
            <person name="Burns J.A."/>
            <person name="Paasch A."/>
            <person name="Narechania A."/>
            <person name="Kim E."/>
        </authorList>
    </citation>
    <scope>NUCLEOTIDE SEQUENCE [LARGE SCALE GENOMIC DNA]</scope>
    <source>
        <strain evidence="1 2">PLY_AMNH</strain>
    </source>
</reference>
<dbReference type="AlphaFoldDB" id="A0AAE0G6M3"/>
<comment type="caution">
    <text evidence="1">The sequence shown here is derived from an EMBL/GenBank/DDBJ whole genome shotgun (WGS) entry which is preliminary data.</text>
</comment>
<evidence type="ECO:0000313" key="2">
    <source>
        <dbReference type="Proteomes" id="UP001190700"/>
    </source>
</evidence>
<keyword evidence="2" id="KW-1185">Reference proteome</keyword>
<protein>
    <submittedName>
        <fullName evidence="1">Uncharacterized protein</fullName>
    </submittedName>
</protein>